<dbReference type="InterPro" id="IPR027417">
    <property type="entry name" value="P-loop_NTPase"/>
</dbReference>
<comment type="caution">
    <text evidence="3">The sequence shown here is derived from an EMBL/GenBank/DDBJ whole genome shotgun (WGS) entry which is preliminary data.</text>
</comment>
<evidence type="ECO:0000256" key="1">
    <source>
        <dbReference type="ARBA" id="ARBA00022741"/>
    </source>
</evidence>
<sequence length="267" mass="29700">MSAGDHAGLVYKEIKGINEFKKDDLIIIIMGGTGAGKSTFVNTLLGEDRVKVGYGLRSCTNEIERVDVPSFTRRPQGRGCRLALIDTPGFDATDKDDLQILYRIAACVKDIYINKEVLGGIIYLHDISDDRLSAAAHTHLSLLKNFCGVTALKNVVLGTTKWSKVTEGRGLEREKELKERYWGPLIAMGSTVEKFDGKRESASRIVENILDRIGSPGIVLDIQRELVEEKKDVSETGAGTTLKREGLDKVKKEKEGLFRRIRRFFGI</sequence>
<dbReference type="Pfam" id="PF04548">
    <property type="entry name" value="AIG1"/>
    <property type="match status" value="1"/>
</dbReference>
<dbReference type="GO" id="GO:0016787">
    <property type="term" value="F:hydrolase activity"/>
    <property type="evidence" value="ECO:0007669"/>
    <property type="project" value="UniProtKB-KW"/>
</dbReference>
<keyword evidence="3" id="KW-0378">Hydrolase</keyword>
<proteinExistence type="predicted"/>
<reference evidence="3" key="1">
    <citation type="submission" date="2020-11" db="EMBL/GenBank/DDBJ databases">
        <authorList>
            <consortium name="DOE Joint Genome Institute"/>
            <person name="Ahrendt S."/>
            <person name="Riley R."/>
            <person name="Andreopoulos W."/>
            <person name="LaButti K."/>
            <person name="Pangilinan J."/>
            <person name="Ruiz-duenas F.J."/>
            <person name="Barrasa J.M."/>
            <person name="Sanchez-Garcia M."/>
            <person name="Camarero S."/>
            <person name="Miyauchi S."/>
            <person name="Serrano A."/>
            <person name="Linde D."/>
            <person name="Babiker R."/>
            <person name="Drula E."/>
            <person name="Ayuso-Fernandez I."/>
            <person name="Pacheco R."/>
            <person name="Padilla G."/>
            <person name="Ferreira P."/>
            <person name="Barriuso J."/>
            <person name="Kellner H."/>
            <person name="Castanera R."/>
            <person name="Alfaro M."/>
            <person name="Ramirez L."/>
            <person name="Pisabarro A.G."/>
            <person name="Kuo A."/>
            <person name="Tritt A."/>
            <person name="Lipzen A."/>
            <person name="He G."/>
            <person name="Yan M."/>
            <person name="Ng V."/>
            <person name="Cullen D."/>
            <person name="Martin F."/>
            <person name="Rosso M.-N."/>
            <person name="Henrissat B."/>
            <person name="Hibbett D."/>
            <person name="Martinez A.T."/>
            <person name="Grigoriev I.V."/>
        </authorList>
    </citation>
    <scope>NUCLEOTIDE SEQUENCE</scope>
    <source>
        <strain evidence="3">AH 44721</strain>
    </source>
</reference>
<keyword evidence="4" id="KW-1185">Reference proteome</keyword>
<dbReference type="AlphaFoldDB" id="A0A9P5NKN1"/>
<dbReference type="OrthoDB" id="8954335at2759"/>
<dbReference type="Proteomes" id="UP000724874">
    <property type="component" value="Unassembled WGS sequence"/>
</dbReference>
<name>A0A9P5NKN1_GYMJU</name>
<accession>A0A9P5NKN1</accession>
<dbReference type="InterPro" id="IPR006703">
    <property type="entry name" value="G_AIG1"/>
</dbReference>
<gene>
    <name evidence="3" type="ORF">CPB84DRAFT_1683353</name>
</gene>
<dbReference type="EMBL" id="JADNYJ010000073">
    <property type="protein sequence ID" value="KAF8891141.1"/>
    <property type="molecule type" value="Genomic_DNA"/>
</dbReference>
<evidence type="ECO:0000259" key="2">
    <source>
        <dbReference type="Pfam" id="PF04548"/>
    </source>
</evidence>
<dbReference type="Gene3D" id="3.40.50.300">
    <property type="entry name" value="P-loop containing nucleotide triphosphate hydrolases"/>
    <property type="match status" value="1"/>
</dbReference>
<protein>
    <submittedName>
        <fullName evidence="3">P-loop containing nucleoside triphosphate hydrolase protein</fullName>
    </submittedName>
</protein>
<organism evidence="3 4">
    <name type="scientific">Gymnopilus junonius</name>
    <name type="common">Spectacular rustgill mushroom</name>
    <name type="synonym">Gymnopilus spectabilis subsp. junonius</name>
    <dbReference type="NCBI Taxonomy" id="109634"/>
    <lineage>
        <taxon>Eukaryota</taxon>
        <taxon>Fungi</taxon>
        <taxon>Dikarya</taxon>
        <taxon>Basidiomycota</taxon>
        <taxon>Agaricomycotina</taxon>
        <taxon>Agaricomycetes</taxon>
        <taxon>Agaricomycetidae</taxon>
        <taxon>Agaricales</taxon>
        <taxon>Agaricineae</taxon>
        <taxon>Hymenogastraceae</taxon>
        <taxon>Gymnopilus</taxon>
    </lineage>
</organism>
<keyword evidence="1" id="KW-0547">Nucleotide-binding</keyword>
<feature type="domain" description="AIG1-type G" evidence="2">
    <location>
        <begin position="27"/>
        <end position="162"/>
    </location>
</feature>
<evidence type="ECO:0000313" key="4">
    <source>
        <dbReference type="Proteomes" id="UP000724874"/>
    </source>
</evidence>
<dbReference type="SUPFAM" id="SSF52540">
    <property type="entry name" value="P-loop containing nucleoside triphosphate hydrolases"/>
    <property type="match status" value="1"/>
</dbReference>
<dbReference type="GO" id="GO:0005525">
    <property type="term" value="F:GTP binding"/>
    <property type="evidence" value="ECO:0007669"/>
    <property type="project" value="InterPro"/>
</dbReference>
<evidence type="ECO:0000313" key="3">
    <source>
        <dbReference type="EMBL" id="KAF8891141.1"/>
    </source>
</evidence>